<dbReference type="AlphaFoldDB" id="A0A5D2P131"/>
<dbReference type="Proteomes" id="UP000322667">
    <property type="component" value="Chromosome A09"/>
</dbReference>
<evidence type="ECO:0000313" key="3">
    <source>
        <dbReference type="EMBL" id="TYI10031.1"/>
    </source>
</evidence>
<reference evidence="3 4" key="1">
    <citation type="submission" date="2019-07" db="EMBL/GenBank/DDBJ databases">
        <title>WGS assembly of Gossypium tomentosum.</title>
        <authorList>
            <person name="Chen Z.J."/>
            <person name="Sreedasyam A."/>
            <person name="Ando A."/>
            <person name="Song Q."/>
            <person name="De L."/>
            <person name="Hulse-Kemp A."/>
            <person name="Ding M."/>
            <person name="Ye W."/>
            <person name="Kirkbride R."/>
            <person name="Jenkins J."/>
            <person name="Plott C."/>
            <person name="Lovell J."/>
            <person name="Lin Y.-M."/>
            <person name="Vaughn R."/>
            <person name="Liu B."/>
            <person name="Li W."/>
            <person name="Simpson S."/>
            <person name="Scheffler B."/>
            <person name="Saski C."/>
            <person name="Grover C."/>
            <person name="Hu G."/>
            <person name="Conover J."/>
            <person name="Carlson J."/>
            <person name="Shu S."/>
            <person name="Boston L."/>
            <person name="Williams M."/>
            <person name="Peterson D."/>
            <person name="Mcgee K."/>
            <person name="Jones D."/>
            <person name="Wendel J."/>
            <person name="Stelly D."/>
            <person name="Grimwood J."/>
            <person name="Schmutz J."/>
        </authorList>
    </citation>
    <scope>NUCLEOTIDE SEQUENCE [LARGE SCALE GENOMIC DNA]</scope>
    <source>
        <strain evidence="3">7179.01</strain>
    </source>
</reference>
<keyword evidence="2" id="KW-0472">Membrane</keyword>
<proteinExistence type="predicted"/>
<organism evidence="3 4">
    <name type="scientific">Gossypium tomentosum</name>
    <name type="common">Hawaiian cotton</name>
    <name type="synonym">Gossypium sandvicense</name>
    <dbReference type="NCBI Taxonomy" id="34277"/>
    <lineage>
        <taxon>Eukaryota</taxon>
        <taxon>Viridiplantae</taxon>
        <taxon>Streptophyta</taxon>
        <taxon>Embryophyta</taxon>
        <taxon>Tracheophyta</taxon>
        <taxon>Spermatophyta</taxon>
        <taxon>Magnoliopsida</taxon>
        <taxon>eudicotyledons</taxon>
        <taxon>Gunneridae</taxon>
        <taxon>Pentapetalae</taxon>
        <taxon>rosids</taxon>
        <taxon>malvids</taxon>
        <taxon>Malvales</taxon>
        <taxon>Malvaceae</taxon>
        <taxon>Malvoideae</taxon>
        <taxon>Gossypium</taxon>
    </lineage>
</organism>
<keyword evidence="4" id="KW-1185">Reference proteome</keyword>
<feature type="region of interest" description="Disordered" evidence="1">
    <location>
        <begin position="1"/>
        <end position="36"/>
    </location>
</feature>
<feature type="compositionally biased region" description="Pro residues" evidence="1">
    <location>
        <begin position="1"/>
        <end position="13"/>
    </location>
</feature>
<name>A0A5D2P131_GOSTO</name>
<dbReference type="EMBL" id="CM017618">
    <property type="protein sequence ID" value="TYI10031.1"/>
    <property type="molecule type" value="Genomic_DNA"/>
</dbReference>
<feature type="transmembrane region" description="Helical" evidence="2">
    <location>
        <begin position="50"/>
        <end position="73"/>
    </location>
</feature>
<evidence type="ECO:0000256" key="1">
    <source>
        <dbReference type="SAM" id="MobiDB-lite"/>
    </source>
</evidence>
<keyword evidence="2" id="KW-0812">Transmembrane</keyword>
<evidence type="ECO:0000256" key="2">
    <source>
        <dbReference type="SAM" id="Phobius"/>
    </source>
</evidence>
<gene>
    <name evidence="3" type="ORF">ES332_A09G112700v1</name>
</gene>
<keyword evidence="2" id="KW-1133">Transmembrane helix</keyword>
<accession>A0A5D2P131</accession>
<evidence type="ECO:0000313" key="4">
    <source>
        <dbReference type="Proteomes" id="UP000322667"/>
    </source>
</evidence>
<sequence length="74" mass="8511">MNSSPKPPQPPPSQLATSPTPRMAPTRNLTPLPSQVRAGLKKNTTSSLKLLNYNFFFFIYILKMKIFLIFVYFY</sequence>
<protein>
    <submittedName>
        <fullName evidence="3">Uncharacterized protein</fullName>
    </submittedName>
</protein>